<keyword evidence="3" id="KW-1185">Reference proteome</keyword>
<comment type="caution">
    <text evidence="2">The sequence shown here is derived from an EMBL/GenBank/DDBJ whole genome shotgun (WGS) entry which is preliminary data.</text>
</comment>
<feature type="region of interest" description="Disordered" evidence="1">
    <location>
        <begin position="1"/>
        <end position="28"/>
    </location>
</feature>
<evidence type="ECO:0000256" key="1">
    <source>
        <dbReference type="SAM" id="MobiDB-lite"/>
    </source>
</evidence>
<name>A0A8J7M4H0_9RHOB</name>
<protein>
    <recommendedName>
        <fullName evidence="4">Flagellar biosynthesis protein FlgJ</fullName>
    </recommendedName>
</protein>
<dbReference type="Proteomes" id="UP000655420">
    <property type="component" value="Unassembled WGS sequence"/>
</dbReference>
<sequence length="109" mass="11257">MPDAVSRAVPEARMQGAGAVRDRNPENALPEGLAGAPCISPQVAVEFEAAFLAEMLKQLGLTRALGSRAGDAGDTGFSDLLTREIAKDIARSRPIGIAEALVGRLASGE</sequence>
<dbReference type="RefSeq" id="WP_200606779.1">
    <property type="nucleotide sequence ID" value="NZ_JAEHHL010000001.1"/>
</dbReference>
<gene>
    <name evidence="2" type="ORF">H0I76_02865</name>
</gene>
<accession>A0A8J7M4H0</accession>
<organism evidence="2 3">
    <name type="scientific">Thermohalobaculum xanthum</name>
    <dbReference type="NCBI Taxonomy" id="2753746"/>
    <lineage>
        <taxon>Bacteria</taxon>
        <taxon>Pseudomonadati</taxon>
        <taxon>Pseudomonadota</taxon>
        <taxon>Alphaproteobacteria</taxon>
        <taxon>Rhodobacterales</taxon>
        <taxon>Paracoccaceae</taxon>
        <taxon>Thermohalobaculum</taxon>
    </lineage>
</organism>
<proteinExistence type="predicted"/>
<evidence type="ECO:0008006" key="4">
    <source>
        <dbReference type="Google" id="ProtNLM"/>
    </source>
</evidence>
<reference evidence="2" key="1">
    <citation type="submission" date="2020-12" db="EMBL/GenBank/DDBJ databases">
        <title>Bacterial taxonomy.</title>
        <authorList>
            <person name="Pan X."/>
        </authorList>
    </citation>
    <scope>NUCLEOTIDE SEQUENCE</scope>
    <source>
        <strain evidence="2">M0105</strain>
    </source>
</reference>
<evidence type="ECO:0000313" key="2">
    <source>
        <dbReference type="EMBL" id="MBK0398119.1"/>
    </source>
</evidence>
<dbReference type="AlphaFoldDB" id="A0A8J7M4H0"/>
<evidence type="ECO:0000313" key="3">
    <source>
        <dbReference type="Proteomes" id="UP000655420"/>
    </source>
</evidence>
<dbReference type="EMBL" id="JAEHHL010000001">
    <property type="protein sequence ID" value="MBK0398119.1"/>
    <property type="molecule type" value="Genomic_DNA"/>
</dbReference>